<dbReference type="Proteomes" id="UP000324800">
    <property type="component" value="Unassembled WGS sequence"/>
</dbReference>
<feature type="region of interest" description="Disordered" evidence="1">
    <location>
        <begin position="1"/>
        <end position="27"/>
    </location>
</feature>
<name>A0A5J4WPP2_9EUKA</name>
<sequence>MTEIKPQLISADTQTDSKTSSDALQEAERRVKHAEDIIQAKDVEIKRLNDILLRLRSAPVPDLEAAEEEKESEFEAPSSSEVVKLIEKSGLKRKAVTLKDQVETVVPLNKVISDGIWSLTGKYKKSNVKGFVNGFVGLAKATYQIPYPCNATQHPHSRNLLIYFGFSGDIGYKGRMTEGNSKYSDGQHITLELNMEQGTLHFFIEDAQQPVFVRGIKEPVKFFCELFNLNASFKILHLKKLSSGTARMIAGDYPVDF</sequence>
<dbReference type="OrthoDB" id="2329056at2759"/>
<feature type="compositionally biased region" description="Polar residues" evidence="1">
    <location>
        <begin position="10"/>
        <end position="23"/>
    </location>
</feature>
<evidence type="ECO:0000256" key="1">
    <source>
        <dbReference type="SAM" id="MobiDB-lite"/>
    </source>
</evidence>
<accession>A0A5J4WPP2</accession>
<dbReference type="EMBL" id="SNRW01001308">
    <property type="protein sequence ID" value="KAA6396931.1"/>
    <property type="molecule type" value="Genomic_DNA"/>
</dbReference>
<evidence type="ECO:0008006" key="4">
    <source>
        <dbReference type="Google" id="ProtNLM"/>
    </source>
</evidence>
<proteinExistence type="predicted"/>
<evidence type="ECO:0000313" key="3">
    <source>
        <dbReference type="Proteomes" id="UP000324800"/>
    </source>
</evidence>
<gene>
    <name evidence="2" type="ORF">EZS28_007541</name>
</gene>
<dbReference type="Gene3D" id="2.60.120.920">
    <property type="match status" value="1"/>
</dbReference>
<comment type="caution">
    <text evidence="2">The sequence shown here is derived from an EMBL/GenBank/DDBJ whole genome shotgun (WGS) entry which is preliminary data.</text>
</comment>
<evidence type="ECO:0000313" key="2">
    <source>
        <dbReference type="EMBL" id="KAA6396931.1"/>
    </source>
</evidence>
<dbReference type="AlphaFoldDB" id="A0A5J4WPP2"/>
<dbReference type="InterPro" id="IPR043136">
    <property type="entry name" value="B30.2/SPRY_sf"/>
</dbReference>
<reference evidence="2 3" key="1">
    <citation type="submission" date="2019-03" db="EMBL/GenBank/DDBJ databases">
        <title>Single cell metagenomics reveals metabolic interactions within the superorganism composed of flagellate Streblomastix strix and complex community of Bacteroidetes bacteria on its surface.</title>
        <authorList>
            <person name="Treitli S.C."/>
            <person name="Kolisko M."/>
            <person name="Husnik F."/>
            <person name="Keeling P."/>
            <person name="Hampl V."/>
        </authorList>
    </citation>
    <scope>NUCLEOTIDE SEQUENCE [LARGE SCALE GENOMIC DNA]</scope>
    <source>
        <strain evidence="2">ST1C</strain>
    </source>
</reference>
<organism evidence="2 3">
    <name type="scientific">Streblomastix strix</name>
    <dbReference type="NCBI Taxonomy" id="222440"/>
    <lineage>
        <taxon>Eukaryota</taxon>
        <taxon>Metamonada</taxon>
        <taxon>Preaxostyla</taxon>
        <taxon>Oxymonadida</taxon>
        <taxon>Streblomastigidae</taxon>
        <taxon>Streblomastix</taxon>
    </lineage>
</organism>
<protein>
    <recommendedName>
        <fullName evidence="4">B30.2/SPRY domain-containing protein</fullName>
    </recommendedName>
</protein>